<proteinExistence type="predicted"/>
<feature type="binding site" evidence="5">
    <location>
        <position position="57"/>
    </location>
    <ligand>
        <name>Zn(2+)</name>
        <dbReference type="ChEBI" id="CHEBI:29105"/>
        <note>catalytic</note>
    </ligand>
</feature>
<keyword evidence="1 5" id="KW-0479">Metal-binding</keyword>
<dbReference type="InterPro" id="IPR006026">
    <property type="entry name" value="Peptidase_Metallo"/>
</dbReference>
<evidence type="ECO:0000313" key="9">
    <source>
        <dbReference type="Proteomes" id="UP001196413"/>
    </source>
</evidence>
<keyword evidence="5 6" id="KW-0645">Protease</keyword>
<sequence length="303" mass="34641">MTSNYRLTPVSRSNYAPMFESDLVLTKLQMEDVIETFQSRLTGIVAHEIGHTLGFWHEQSRPDRDEFININEDNISYGTKGNFQKRLDVTKSGIPYDFGSVMHYGPQAFAKTWKLVTIETKDHHFQHTIGQRTNISFIDVKHANRLYCRHICKISLSCENGGYVDPLNCMQCKCPPGLGGSRCERIAESSHSEWIPTPPPAAWDGHGGLTSLLGANEAGIDNTFETVLLKDVPRVVGNRRSFDIASLLGVLNSFLRRAYFAFRATPSWWRRRDRLFWIEQVKLSRRSFLVLRQAARSLRLDHP</sequence>
<evidence type="ECO:0000259" key="7">
    <source>
        <dbReference type="PROSITE" id="PS51864"/>
    </source>
</evidence>
<keyword evidence="4" id="KW-1015">Disulfide bond</keyword>
<dbReference type="Pfam" id="PF01400">
    <property type="entry name" value="Astacin"/>
    <property type="match status" value="1"/>
</dbReference>
<evidence type="ECO:0000256" key="3">
    <source>
        <dbReference type="ARBA" id="ARBA00023049"/>
    </source>
</evidence>
<feature type="active site" evidence="5">
    <location>
        <position position="48"/>
    </location>
</feature>
<dbReference type="EMBL" id="JAHQIW010005292">
    <property type="protein sequence ID" value="KAJ1365522.1"/>
    <property type="molecule type" value="Genomic_DNA"/>
</dbReference>
<dbReference type="GO" id="GO:0004222">
    <property type="term" value="F:metalloendopeptidase activity"/>
    <property type="evidence" value="ECO:0007669"/>
    <property type="project" value="UniProtKB-UniRule"/>
</dbReference>
<protein>
    <recommendedName>
        <fullName evidence="6">Metalloendopeptidase</fullName>
        <ecNumber evidence="6">3.4.24.-</ecNumber>
    </recommendedName>
</protein>
<evidence type="ECO:0000256" key="5">
    <source>
        <dbReference type="PROSITE-ProRule" id="PRU01211"/>
    </source>
</evidence>
<reference evidence="8" key="1">
    <citation type="submission" date="2021-06" db="EMBL/GenBank/DDBJ databases">
        <title>Parelaphostrongylus tenuis whole genome reference sequence.</title>
        <authorList>
            <person name="Garwood T.J."/>
            <person name="Larsen P.A."/>
            <person name="Fountain-Jones N.M."/>
            <person name="Garbe J.R."/>
            <person name="Macchietto M.G."/>
            <person name="Kania S.A."/>
            <person name="Gerhold R.W."/>
            <person name="Richards J.E."/>
            <person name="Wolf T.M."/>
        </authorList>
    </citation>
    <scope>NUCLEOTIDE SEQUENCE</scope>
    <source>
        <strain evidence="8">MNPRO001-30</strain>
        <tissue evidence="8">Meninges</tissue>
    </source>
</reference>
<evidence type="ECO:0000313" key="8">
    <source>
        <dbReference type="EMBL" id="KAJ1365522.1"/>
    </source>
</evidence>
<dbReference type="Gene3D" id="3.40.390.10">
    <property type="entry name" value="Collagenase (Catalytic Domain)"/>
    <property type="match status" value="1"/>
</dbReference>
<accession>A0AAD5MVV9</accession>
<dbReference type="GO" id="GO:0008270">
    <property type="term" value="F:zinc ion binding"/>
    <property type="evidence" value="ECO:0007669"/>
    <property type="project" value="UniProtKB-UniRule"/>
</dbReference>
<dbReference type="Proteomes" id="UP001196413">
    <property type="component" value="Unassembled WGS sequence"/>
</dbReference>
<feature type="binding site" evidence="5">
    <location>
        <position position="51"/>
    </location>
    <ligand>
        <name>Zn(2+)</name>
        <dbReference type="ChEBI" id="CHEBI:29105"/>
        <note>catalytic</note>
    </ligand>
</feature>
<dbReference type="GO" id="GO:0006508">
    <property type="term" value="P:proteolysis"/>
    <property type="evidence" value="ECO:0007669"/>
    <property type="project" value="UniProtKB-KW"/>
</dbReference>
<comment type="caution">
    <text evidence="5">Lacks conserved residue(s) required for the propagation of feature annotation.</text>
</comment>
<dbReference type="InterPro" id="IPR001506">
    <property type="entry name" value="Peptidase_M12A"/>
</dbReference>
<dbReference type="CDD" id="cd00054">
    <property type="entry name" value="EGF_CA"/>
    <property type="match status" value="1"/>
</dbReference>
<keyword evidence="2 5" id="KW-0862">Zinc</keyword>
<evidence type="ECO:0000256" key="6">
    <source>
        <dbReference type="RuleBase" id="RU361183"/>
    </source>
</evidence>
<comment type="caution">
    <text evidence="8">The sequence shown here is derived from an EMBL/GenBank/DDBJ whole genome shotgun (WGS) entry which is preliminary data.</text>
</comment>
<name>A0AAD5MVV9_PARTN</name>
<feature type="binding site" evidence="5">
    <location>
        <position position="47"/>
    </location>
    <ligand>
        <name>Zn(2+)</name>
        <dbReference type="ChEBI" id="CHEBI:29105"/>
        <note>catalytic</note>
    </ligand>
</feature>
<dbReference type="EC" id="3.4.24.-" evidence="6"/>
<dbReference type="InterPro" id="IPR024079">
    <property type="entry name" value="MetalloPept_cat_dom_sf"/>
</dbReference>
<dbReference type="PANTHER" id="PTHR10127:SF898">
    <property type="entry name" value="ZINC METALLOPROTEINASE NAS-30"/>
    <property type="match status" value="1"/>
</dbReference>
<dbReference type="PRINTS" id="PR00480">
    <property type="entry name" value="ASTACIN"/>
</dbReference>
<dbReference type="PANTHER" id="PTHR10127">
    <property type="entry name" value="DISCOIDIN, CUB, EGF, LAMININ , AND ZINC METALLOPROTEASE DOMAIN CONTAINING"/>
    <property type="match status" value="1"/>
</dbReference>
<dbReference type="AlphaFoldDB" id="A0AAD5MVV9"/>
<comment type="cofactor">
    <cofactor evidence="5 6">
        <name>Zn(2+)</name>
        <dbReference type="ChEBI" id="CHEBI:29105"/>
    </cofactor>
    <text evidence="5 6">Binds 1 zinc ion per subunit.</text>
</comment>
<keyword evidence="3 5" id="KW-0482">Metalloprotease</keyword>
<dbReference type="PROSITE" id="PS00022">
    <property type="entry name" value="EGF_1"/>
    <property type="match status" value="1"/>
</dbReference>
<dbReference type="PROSITE" id="PS51864">
    <property type="entry name" value="ASTACIN"/>
    <property type="match status" value="1"/>
</dbReference>
<evidence type="ECO:0000256" key="1">
    <source>
        <dbReference type="ARBA" id="ARBA00022723"/>
    </source>
</evidence>
<dbReference type="InterPro" id="IPR000742">
    <property type="entry name" value="EGF"/>
</dbReference>
<keyword evidence="5 6" id="KW-0378">Hydrolase</keyword>
<evidence type="ECO:0000256" key="2">
    <source>
        <dbReference type="ARBA" id="ARBA00022833"/>
    </source>
</evidence>
<dbReference type="SMART" id="SM00235">
    <property type="entry name" value="ZnMc"/>
    <property type="match status" value="1"/>
</dbReference>
<gene>
    <name evidence="8" type="primary">NAS-30_3</name>
    <name evidence="8" type="ORF">KIN20_025882</name>
</gene>
<evidence type="ECO:0000256" key="4">
    <source>
        <dbReference type="ARBA" id="ARBA00023157"/>
    </source>
</evidence>
<feature type="domain" description="Peptidase M12A" evidence="7">
    <location>
        <begin position="1"/>
        <end position="153"/>
    </location>
</feature>
<dbReference type="SUPFAM" id="SSF55486">
    <property type="entry name" value="Metalloproteases ('zincins'), catalytic domain"/>
    <property type="match status" value="1"/>
</dbReference>
<keyword evidence="9" id="KW-1185">Reference proteome</keyword>
<organism evidence="8 9">
    <name type="scientific">Parelaphostrongylus tenuis</name>
    <name type="common">Meningeal worm</name>
    <dbReference type="NCBI Taxonomy" id="148309"/>
    <lineage>
        <taxon>Eukaryota</taxon>
        <taxon>Metazoa</taxon>
        <taxon>Ecdysozoa</taxon>
        <taxon>Nematoda</taxon>
        <taxon>Chromadorea</taxon>
        <taxon>Rhabditida</taxon>
        <taxon>Rhabditina</taxon>
        <taxon>Rhabditomorpha</taxon>
        <taxon>Strongyloidea</taxon>
        <taxon>Metastrongylidae</taxon>
        <taxon>Parelaphostrongylus</taxon>
    </lineage>
</organism>